<reference evidence="2" key="1">
    <citation type="journal article" date="2024" name="IScience">
        <title>Strigolactones Initiate the Formation of Haustorium-like Structures in Castilleja.</title>
        <authorList>
            <person name="Buerger M."/>
            <person name="Peterson D."/>
            <person name="Chory J."/>
        </authorList>
    </citation>
    <scope>NUCLEOTIDE SEQUENCE [LARGE SCALE GENOMIC DNA]</scope>
</reference>
<name>A0ABD3D4S8_9LAMI</name>
<dbReference type="EMBL" id="JAVIJP010000027">
    <property type="protein sequence ID" value="KAL3636011.1"/>
    <property type="molecule type" value="Genomic_DNA"/>
</dbReference>
<organism evidence="1 2">
    <name type="scientific">Castilleja foliolosa</name>
    <dbReference type="NCBI Taxonomy" id="1961234"/>
    <lineage>
        <taxon>Eukaryota</taxon>
        <taxon>Viridiplantae</taxon>
        <taxon>Streptophyta</taxon>
        <taxon>Embryophyta</taxon>
        <taxon>Tracheophyta</taxon>
        <taxon>Spermatophyta</taxon>
        <taxon>Magnoliopsida</taxon>
        <taxon>eudicotyledons</taxon>
        <taxon>Gunneridae</taxon>
        <taxon>Pentapetalae</taxon>
        <taxon>asterids</taxon>
        <taxon>lamiids</taxon>
        <taxon>Lamiales</taxon>
        <taxon>Orobanchaceae</taxon>
        <taxon>Pedicularideae</taxon>
        <taxon>Castillejinae</taxon>
        <taxon>Castilleja</taxon>
    </lineage>
</organism>
<protein>
    <submittedName>
        <fullName evidence="1">Uncharacterized protein</fullName>
    </submittedName>
</protein>
<dbReference type="Proteomes" id="UP001632038">
    <property type="component" value="Unassembled WGS sequence"/>
</dbReference>
<evidence type="ECO:0000313" key="1">
    <source>
        <dbReference type="EMBL" id="KAL3636011.1"/>
    </source>
</evidence>
<accession>A0ABD3D4S8</accession>
<keyword evidence="2" id="KW-1185">Reference proteome</keyword>
<proteinExistence type="predicted"/>
<gene>
    <name evidence="1" type="ORF">CASFOL_020558</name>
</gene>
<sequence>MAISQISSKMPNKCKALMRQIVCFSTENWTVDSLLAAWVKSTNPQRADWLSILKELERLNHNLYFEVGSKYGLFCTYVDGILKVFSD</sequence>
<dbReference type="AlphaFoldDB" id="A0ABD3D4S8"/>
<dbReference type="PANTHER" id="PTHR46862:SF3">
    <property type="entry name" value="OS07G0661900 PROTEIN"/>
    <property type="match status" value="1"/>
</dbReference>
<evidence type="ECO:0000313" key="2">
    <source>
        <dbReference type="Proteomes" id="UP001632038"/>
    </source>
</evidence>
<dbReference type="PANTHER" id="PTHR46862">
    <property type="entry name" value="OS07G0661900 PROTEIN"/>
    <property type="match status" value="1"/>
</dbReference>
<comment type="caution">
    <text evidence="1">The sequence shown here is derived from an EMBL/GenBank/DDBJ whole genome shotgun (WGS) entry which is preliminary data.</text>
</comment>